<dbReference type="GO" id="GO:0046983">
    <property type="term" value="F:protein dimerization activity"/>
    <property type="evidence" value="ECO:0007669"/>
    <property type="project" value="InterPro"/>
</dbReference>
<dbReference type="PANTHER" id="PTHR23272">
    <property type="entry name" value="BED FINGER-RELATED"/>
    <property type="match status" value="1"/>
</dbReference>
<evidence type="ECO:0000313" key="2">
    <source>
        <dbReference type="EMBL" id="KAJ9542175.1"/>
    </source>
</evidence>
<protein>
    <recommendedName>
        <fullName evidence="1">HAT C-terminal dimerisation domain-containing protein</fullName>
    </recommendedName>
</protein>
<organism evidence="2 3">
    <name type="scientific">Centaurea solstitialis</name>
    <name type="common">yellow star-thistle</name>
    <dbReference type="NCBI Taxonomy" id="347529"/>
    <lineage>
        <taxon>Eukaryota</taxon>
        <taxon>Viridiplantae</taxon>
        <taxon>Streptophyta</taxon>
        <taxon>Embryophyta</taxon>
        <taxon>Tracheophyta</taxon>
        <taxon>Spermatophyta</taxon>
        <taxon>Magnoliopsida</taxon>
        <taxon>eudicotyledons</taxon>
        <taxon>Gunneridae</taxon>
        <taxon>Pentapetalae</taxon>
        <taxon>asterids</taxon>
        <taxon>campanulids</taxon>
        <taxon>Asterales</taxon>
        <taxon>Asteraceae</taxon>
        <taxon>Carduoideae</taxon>
        <taxon>Cardueae</taxon>
        <taxon>Centaureinae</taxon>
        <taxon>Centaurea</taxon>
    </lineage>
</organism>
<dbReference type="PANTHER" id="PTHR23272:SF190">
    <property type="entry name" value="ZINC FINGER, BED-TYPE-RELATED"/>
    <property type="match status" value="1"/>
</dbReference>
<dbReference type="AlphaFoldDB" id="A0AA38SG87"/>
<evidence type="ECO:0000313" key="3">
    <source>
        <dbReference type="Proteomes" id="UP001172457"/>
    </source>
</evidence>
<name>A0AA38SG87_9ASTR</name>
<comment type="caution">
    <text evidence="2">The sequence shown here is derived from an EMBL/GenBank/DDBJ whole genome shotgun (WGS) entry which is preliminary data.</text>
</comment>
<proteinExistence type="predicted"/>
<gene>
    <name evidence="2" type="ORF">OSB04_028681</name>
</gene>
<dbReference type="Pfam" id="PF05699">
    <property type="entry name" value="Dimer_Tnp_hAT"/>
    <property type="match status" value="1"/>
</dbReference>
<sequence length="160" mass="18092">MAKPIQSKKSFFTIHIMSLLNTLVNEKSKRSRTNHPTSELGNYMATNFLANADFDDYLLAWWKAKEGQYLILAAMARDLLTIQAFTVASESAFPASGRDYLDGVARRQNETTLEDAIDINLETSLHNEEIELGLSSPNEDDASEELAEYEWRILCIDIRG</sequence>
<dbReference type="SUPFAM" id="SSF53098">
    <property type="entry name" value="Ribonuclease H-like"/>
    <property type="match status" value="1"/>
</dbReference>
<dbReference type="Proteomes" id="UP001172457">
    <property type="component" value="Chromosome 7"/>
</dbReference>
<dbReference type="InterPro" id="IPR012337">
    <property type="entry name" value="RNaseH-like_sf"/>
</dbReference>
<reference evidence="2" key="1">
    <citation type="submission" date="2023-03" db="EMBL/GenBank/DDBJ databases">
        <title>Chromosome-scale reference genome and RAD-based genetic map of yellow starthistle (Centaurea solstitialis) reveal putative structural variation and QTLs associated with invader traits.</title>
        <authorList>
            <person name="Reatini B."/>
            <person name="Cang F.A."/>
            <person name="Jiang Q."/>
            <person name="Mckibben M.T.W."/>
            <person name="Barker M.S."/>
            <person name="Rieseberg L.H."/>
            <person name="Dlugosch K.M."/>
        </authorList>
    </citation>
    <scope>NUCLEOTIDE SEQUENCE</scope>
    <source>
        <strain evidence="2">CAN-66</strain>
        <tissue evidence="2">Leaf</tissue>
    </source>
</reference>
<evidence type="ECO:0000259" key="1">
    <source>
        <dbReference type="Pfam" id="PF05699"/>
    </source>
</evidence>
<keyword evidence="3" id="KW-1185">Reference proteome</keyword>
<dbReference type="InterPro" id="IPR008906">
    <property type="entry name" value="HATC_C_dom"/>
</dbReference>
<dbReference type="EMBL" id="JARYMX010000007">
    <property type="protein sequence ID" value="KAJ9542175.1"/>
    <property type="molecule type" value="Genomic_DNA"/>
</dbReference>
<accession>A0AA38SG87</accession>
<feature type="domain" description="HAT C-terminal dimerisation" evidence="1">
    <location>
        <begin position="42"/>
        <end position="103"/>
    </location>
</feature>